<dbReference type="EMBL" id="BBML01000005">
    <property type="protein sequence ID" value="GAK97427.1"/>
    <property type="molecule type" value="Genomic_DNA"/>
</dbReference>
<organism evidence="12 13">
    <name type="scientific">Nonlabens tegetincola</name>
    <dbReference type="NCBI Taxonomy" id="323273"/>
    <lineage>
        <taxon>Bacteria</taxon>
        <taxon>Pseudomonadati</taxon>
        <taxon>Bacteroidota</taxon>
        <taxon>Flavobacteriia</taxon>
        <taxon>Flavobacteriales</taxon>
        <taxon>Flavobacteriaceae</taxon>
        <taxon>Nonlabens</taxon>
    </lineage>
</organism>
<comment type="catalytic activity">
    <reaction evidence="1">
        <text>GDP-alpha-D-mannose + H2O = alpha-D-mannose 1-phosphate + GMP + 2 H(+)</text>
        <dbReference type="Rhea" id="RHEA:27978"/>
        <dbReference type="ChEBI" id="CHEBI:15377"/>
        <dbReference type="ChEBI" id="CHEBI:15378"/>
        <dbReference type="ChEBI" id="CHEBI:57527"/>
        <dbReference type="ChEBI" id="CHEBI:58115"/>
        <dbReference type="ChEBI" id="CHEBI:58409"/>
    </reaction>
</comment>
<dbReference type="GO" id="GO:0046872">
    <property type="term" value="F:metal ion binding"/>
    <property type="evidence" value="ECO:0007669"/>
    <property type="project" value="UniProtKB-KW"/>
</dbReference>
<dbReference type="Gene3D" id="3.90.79.10">
    <property type="entry name" value="Nucleoside Triphosphate Pyrophosphohydrolase"/>
    <property type="match status" value="1"/>
</dbReference>
<dbReference type="SUPFAM" id="SSF55811">
    <property type="entry name" value="Nudix"/>
    <property type="match status" value="1"/>
</dbReference>
<dbReference type="GO" id="GO:0006753">
    <property type="term" value="P:nucleoside phosphate metabolic process"/>
    <property type="evidence" value="ECO:0007669"/>
    <property type="project" value="TreeGrafter"/>
</dbReference>
<name>A0A090Q5H2_9FLAO</name>
<dbReference type="GO" id="GO:0005829">
    <property type="term" value="C:cytosol"/>
    <property type="evidence" value="ECO:0007669"/>
    <property type="project" value="TreeGrafter"/>
</dbReference>
<dbReference type="Proteomes" id="UP000029221">
    <property type="component" value="Unassembled WGS sequence"/>
</dbReference>
<feature type="binding site" evidence="9">
    <location>
        <position position="88"/>
    </location>
    <ligand>
        <name>Mg(2+)</name>
        <dbReference type="ChEBI" id="CHEBI:18420"/>
        <label>1</label>
    </ligand>
</feature>
<comment type="cofactor">
    <cofactor evidence="2 9">
        <name>Mg(2+)</name>
        <dbReference type="ChEBI" id="CHEBI:18420"/>
    </cofactor>
</comment>
<evidence type="ECO:0000313" key="12">
    <source>
        <dbReference type="EMBL" id="GAK97427.1"/>
    </source>
</evidence>
<reference evidence="12" key="1">
    <citation type="journal article" date="2014" name="Genome Announc.">
        <title>Draft Genome Sequences of Marine Flavobacterium Nonlabens Strains NR17, NR24, NR27, NR32, NR33, and Ara13.</title>
        <authorList>
            <person name="Nakanishi M."/>
            <person name="Meirelles P."/>
            <person name="Suzuki R."/>
            <person name="Takatani N."/>
            <person name="Mino S."/>
            <person name="Suda W."/>
            <person name="Oshima K."/>
            <person name="Hattori M."/>
            <person name="Ohkuma M."/>
            <person name="Hosokawa M."/>
            <person name="Miyashita K."/>
            <person name="Thompson F.L."/>
            <person name="Niwa A."/>
            <person name="Sawabe T."/>
            <person name="Sawabe T."/>
        </authorList>
    </citation>
    <scope>NUCLEOTIDE SEQUENCE [LARGE SCALE GENOMIC DNA]</scope>
    <source>
        <strain evidence="12">JCM 19294</strain>
    </source>
</reference>
<evidence type="ECO:0000256" key="8">
    <source>
        <dbReference type="ARBA" id="ARBA00032272"/>
    </source>
</evidence>
<comment type="similarity">
    <text evidence="3">Belongs to the Nudix hydrolase family. NudK subfamily.</text>
</comment>
<dbReference type="PANTHER" id="PTHR11839">
    <property type="entry name" value="UDP/ADP-SUGAR PYROPHOSPHATASE"/>
    <property type="match status" value="1"/>
</dbReference>
<dbReference type="AlphaFoldDB" id="A0A090Q5H2"/>
<evidence type="ECO:0000256" key="5">
    <source>
        <dbReference type="ARBA" id="ARBA00016377"/>
    </source>
</evidence>
<keyword evidence="13" id="KW-1185">Reference proteome</keyword>
<feature type="binding site" evidence="9">
    <location>
        <position position="104"/>
    </location>
    <ligand>
        <name>Mg(2+)</name>
        <dbReference type="ChEBI" id="CHEBI:18420"/>
        <label>2</label>
    </ligand>
</feature>
<evidence type="ECO:0000256" key="6">
    <source>
        <dbReference type="ARBA" id="ARBA00022801"/>
    </source>
</evidence>
<dbReference type="InterPro" id="IPR020084">
    <property type="entry name" value="NUDIX_hydrolase_CS"/>
</dbReference>
<feature type="domain" description="Nudix hydrolase" evidence="11">
    <location>
        <begin position="48"/>
        <end position="186"/>
    </location>
</feature>
<dbReference type="InterPro" id="IPR004385">
    <property type="entry name" value="NDP_pyrophosphatase"/>
</dbReference>
<feature type="short sequence motif" description="Nudix box" evidence="10">
    <location>
        <begin position="89"/>
        <end position="111"/>
    </location>
</feature>
<dbReference type="PANTHER" id="PTHR11839:SF18">
    <property type="entry name" value="NUDIX HYDROLASE DOMAIN-CONTAINING PROTEIN"/>
    <property type="match status" value="1"/>
</dbReference>
<accession>A0A090Q5H2</accession>
<keyword evidence="9" id="KW-0479">Metal-binding</keyword>
<dbReference type="Pfam" id="PF00293">
    <property type="entry name" value="NUDIX"/>
    <property type="match status" value="1"/>
</dbReference>
<gene>
    <name evidence="12" type="ORF">JCM19294_1473</name>
</gene>
<dbReference type="STRING" id="319236.BST91_02320"/>
<dbReference type="GO" id="GO:0019144">
    <property type="term" value="F:ADP-sugar diphosphatase activity"/>
    <property type="evidence" value="ECO:0007669"/>
    <property type="project" value="TreeGrafter"/>
</dbReference>
<dbReference type="PROSITE" id="PS00893">
    <property type="entry name" value="NUDIX_BOX"/>
    <property type="match status" value="1"/>
</dbReference>
<dbReference type="GO" id="GO:0019693">
    <property type="term" value="P:ribose phosphate metabolic process"/>
    <property type="evidence" value="ECO:0007669"/>
    <property type="project" value="TreeGrafter"/>
</dbReference>
<feature type="binding site" evidence="9">
    <location>
        <position position="108"/>
    </location>
    <ligand>
        <name>Mg(2+)</name>
        <dbReference type="ChEBI" id="CHEBI:18420"/>
        <label>1</label>
    </ligand>
</feature>
<protein>
    <recommendedName>
        <fullName evidence="5">GDP-mannose pyrophosphatase</fullName>
    </recommendedName>
    <alternativeName>
        <fullName evidence="7">GDP-mannose hydrolase</fullName>
    </alternativeName>
    <alternativeName>
        <fullName evidence="8">GDPMK</fullName>
    </alternativeName>
</protein>
<evidence type="ECO:0000256" key="10">
    <source>
        <dbReference type="PIRSR" id="PIRSR604385-3"/>
    </source>
</evidence>
<proteinExistence type="inferred from homology"/>
<evidence type="ECO:0000256" key="4">
    <source>
        <dbReference type="ARBA" id="ARBA00011738"/>
    </source>
</evidence>
<dbReference type="InterPro" id="IPR000086">
    <property type="entry name" value="NUDIX_hydrolase_dom"/>
</dbReference>
<evidence type="ECO:0000259" key="11">
    <source>
        <dbReference type="PROSITE" id="PS51462"/>
    </source>
</evidence>
<dbReference type="NCBIfam" id="TIGR00052">
    <property type="entry name" value="nudix-type nucleoside diphosphatase, YffH/AdpP family"/>
    <property type="match status" value="1"/>
</dbReference>
<keyword evidence="9" id="KW-0460">Magnesium</keyword>
<evidence type="ECO:0000256" key="7">
    <source>
        <dbReference type="ARBA" id="ARBA00032162"/>
    </source>
</evidence>
<dbReference type="PROSITE" id="PS51462">
    <property type="entry name" value="NUDIX"/>
    <property type="match status" value="1"/>
</dbReference>
<dbReference type="RefSeq" id="WP_042279030.1">
    <property type="nucleotide sequence ID" value="NZ_BBML01000005.1"/>
</dbReference>
<evidence type="ECO:0000256" key="9">
    <source>
        <dbReference type="PIRSR" id="PIRSR604385-2"/>
    </source>
</evidence>
<keyword evidence="6 12" id="KW-0378">Hydrolase</keyword>
<evidence type="ECO:0000256" key="2">
    <source>
        <dbReference type="ARBA" id="ARBA00001946"/>
    </source>
</evidence>
<comment type="caution">
    <text evidence="12">The sequence shown here is derived from an EMBL/GenBank/DDBJ whole genome shotgun (WGS) entry which is preliminary data.</text>
</comment>
<comment type="subunit">
    <text evidence="4">Homodimer.</text>
</comment>
<evidence type="ECO:0000256" key="3">
    <source>
        <dbReference type="ARBA" id="ARBA00007275"/>
    </source>
</evidence>
<dbReference type="InterPro" id="IPR015797">
    <property type="entry name" value="NUDIX_hydrolase-like_dom_sf"/>
</dbReference>
<evidence type="ECO:0000313" key="13">
    <source>
        <dbReference type="Proteomes" id="UP000029221"/>
    </source>
</evidence>
<dbReference type="eggNOG" id="COG0494">
    <property type="taxonomic scope" value="Bacteria"/>
</dbReference>
<feature type="binding site" evidence="9">
    <location>
        <position position="157"/>
    </location>
    <ligand>
        <name>Mg(2+)</name>
        <dbReference type="ChEBI" id="CHEBI:18420"/>
        <label>1</label>
    </ligand>
</feature>
<evidence type="ECO:0000256" key="1">
    <source>
        <dbReference type="ARBA" id="ARBA00000847"/>
    </source>
</evidence>
<sequence>MKDDTANNFEIIKEETVYDGFLKVIKAQIKHDTWHGNEQLEVTRESLERGDSVAILLYEQDTKSFLFTKQFRYPSARRGEAFMMELVAGSLGFNEDPVEGIKREVEEEIGYSLKNIEKICSYFPSPGGCSEQIHLYFSQVSSHDKIFQGGGEASEKEDILLTKIPLSEIKQLLRDGAINNSISIIGLQWFLLNKESLT</sequence>